<dbReference type="OrthoDB" id="5572528at2759"/>
<sequence>MDASGPGQAASDTKPFLSAAETPRPIRVTREAQGGASALMRYLLSLPRGTAELKDFQRQMTQVNWEQLSRTLDYLLQYHAHERQKWQRSIASITEITTTDGASVQAAASYDRWVDREEHVVIMVLAILRTCLYKAQSALKSHVSANSSASATRFRYAVTASLLDRIVLVGLGLLASAASSTRLLALHLLLFIVTNAGTVPESLPTTLAPPAHVTRLGAPRATHQLDRQRWSPFAYNTVQSVLQAHGACDHLLTLAHREHDYAPRRLILRILLTASDAFFDYLSTSAQLSRLIDLMTRDHDQAYGKAHLPSTSQPKPQAYEPFGRQYFWSPACKFQTLCTTLLLRFFRADPTTINAVPTPMTANVMKLWRHLATVVIAYGDPPTAQKRLFSHLTEIVVFMCQQLSTNCYTFSKSQCQPVCSQLTIQVTEQILSIVELLPDSAATTTFSSLPLTGTAADQREMEPVARRSHFRWLWWALKTLLRLININTTNGVYFGLSEIIADATLRLLQIFVAHRFRAWHDVSSPKPQPQKYVPPVAGGLADAELRDSEDDDRSRDSADLAPYPASWSAMDAEAPMNGPQDNRDHLATRGPLSVDSLLTHAQNVSFDTFGVTLHAAVPLIYEILQLFSKTNHFHTWSDRHPGIAIVLFSLFIQIHRAITSYTMDQSSPPLDAAPDTLIVHSATCDDLRRTRTTLLRLFFDMFRNHLNYPLDIFPHDQQVLGDASQILLIYIFNWDQLDMIPSDPSAAASWMAHSQKLR</sequence>
<dbReference type="AlphaFoldDB" id="A0A9W8EF52"/>
<evidence type="ECO:0000313" key="3">
    <source>
        <dbReference type="Proteomes" id="UP001151582"/>
    </source>
</evidence>
<evidence type="ECO:0000313" key="2">
    <source>
        <dbReference type="EMBL" id="KAJ1984352.1"/>
    </source>
</evidence>
<evidence type="ECO:0000256" key="1">
    <source>
        <dbReference type="SAM" id="MobiDB-lite"/>
    </source>
</evidence>
<gene>
    <name evidence="2" type="ORF">H4R34_000727</name>
</gene>
<reference evidence="2" key="1">
    <citation type="submission" date="2022-07" db="EMBL/GenBank/DDBJ databases">
        <title>Phylogenomic reconstructions and comparative analyses of Kickxellomycotina fungi.</title>
        <authorList>
            <person name="Reynolds N.K."/>
            <person name="Stajich J.E."/>
            <person name="Barry K."/>
            <person name="Grigoriev I.V."/>
            <person name="Crous P."/>
            <person name="Smith M.E."/>
        </authorList>
    </citation>
    <scope>NUCLEOTIDE SEQUENCE</scope>
    <source>
        <strain evidence="2">RSA 567</strain>
    </source>
</reference>
<proteinExistence type="predicted"/>
<accession>A0A9W8EF52</accession>
<organism evidence="2 3">
    <name type="scientific">Dimargaris verticillata</name>
    <dbReference type="NCBI Taxonomy" id="2761393"/>
    <lineage>
        <taxon>Eukaryota</taxon>
        <taxon>Fungi</taxon>
        <taxon>Fungi incertae sedis</taxon>
        <taxon>Zoopagomycota</taxon>
        <taxon>Kickxellomycotina</taxon>
        <taxon>Dimargaritomycetes</taxon>
        <taxon>Dimargaritales</taxon>
        <taxon>Dimargaritaceae</taxon>
        <taxon>Dimargaris</taxon>
    </lineage>
</organism>
<dbReference type="EMBL" id="JANBQB010000022">
    <property type="protein sequence ID" value="KAJ1984352.1"/>
    <property type="molecule type" value="Genomic_DNA"/>
</dbReference>
<feature type="region of interest" description="Disordered" evidence="1">
    <location>
        <begin position="1"/>
        <end position="23"/>
    </location>
</feature>
<feature type="non-terminal residue" evidence="2">
    <location>
        <position position="758"/>
    </location>
</feature>
<keyword evidence="3" id="KW-1185">Reference proteome</keyword>
<protein>
    <recommendedName>
        <fullName evidence="4">Armadillo-like helical domain-containing protein</fullName>
    </recommendedName>
</protein>
<name>A0A9W8EF52_9FUNG</name>
<evidence type="ECO:0008006" key="4">
    <source>
        <dbReference type="Google" id="ProtNLM"/>
    </source>
</evidence>
<comment type="caution">
    <text evidence="2">The sequence shown here is derived from an EMBL/GenBank/DDBJ whole genome shotgun (WGS) entry which is preliminary data.</text>
</comment>
<dbReference type="Proteomes" id="UP001151582">
    <property type="component" value="Unassembled WGS sequence"/>
</dbReference>